<name>L9WZD0_9EURY</name>
<dbReference type="RefSeq" id="WP_007259710.1">
    <property type="nucleotide sequence ID" value="NZ_AOHZ01000054.1"/>
</dbReference>
<dbReference type="EMBL" id="AOHZ01000054">
    <property type="protein sequence ID" value="ELY54854.1"/>
    <property type="molecule type" value="Genomic_DNA"/>
</dbReference>
<dbReference type="OrthoDB" id="203573at2157"/>
<keyword evidence="2" id="KW-1185">Reference proteome</keyword>
<comment type="caution">
    <text evidence="1">The sequence shown here is derived from an EMBL/GenBank/DDBJ whole genome shotgun (WGS) entry which is preliminary data.</text>
</comment>
<dbReference type="STRING" id="1227499.C493_12157"/>
<accession>L9WZD0</accession>
<dbReference type="eggNOG" id="ENOG502N5UR">
    <property type="taxonomic scope" value="Archaea"/>
</dbReference>
<organism evidence="1 2">
    <name type="scientific">Natronolimnohabitans innermongolicus JCM 12255</name>
    <dbReference type="NCBI Taxonomy" id="1227499"/>
    <lineage>
        <taxon>Archaea</taxon>
        <taxon>Methanobacteriati</taxon>
        <taxon>Methanobacteriota</taxon>
        <taxon>Stenosarchaea group</taxon>
        <taxon>Halobacteria</taxon>
        <taxon>Halobacteriales</taxon>
        <taxon>Natrialbaceae</taxon>
        <taxon>Natronolimnohabitans</taxon>
    </lineage>
</organism>
<reference evidence="1 2" key="1">
    <citation type="journal article" date="2014" name="PLoS Genet.">
        <title>Phylogenetically driven sequencing of extremely halophilic archaea reveals strategies for static and dynamic osmo-response.</title>
        <authorList>
            <person name="Becker E.A."/>
            <person name="Seitzer P.M."/>
            <person name="Tritt A."/>
            <person name="Larsen D."/>
            <person name="Krusor M."/>
            <person name="Yao A.I."/>
            <person name="Wu D."/>
            <person name="Madern D."/>
            <person name="Eisen J.A."/>
            <person name="Darling A.E."/>
            <person name="Facciotti M.T."/>
        </authorList>
    </citation>
    <scope>NUCLEOTIDE SEQUENCE [LARGE SCALE GENOMIC DNA]</scope>
    <source>
        <strain evidence="1 2">JCM 12255</strain>
    </source>
</reference>
<proteinExistence type="predicted"/>
<dbReference type="Proteomes" id="UP000011602">
    <property type="component" value="Unassembled WGS sequence"/>
</dbReference>
<dbReference type="AlphaFoldDB" id="L9WZD0"/>
<sequence length="135" mass="14678">MTRSATNRPTVDALSRYLPWFRVVFGTIGLLFPRTLGRWYGLSTNGDSADVALRYACIRALGLGVGQLTASGTTRREWDRIALLIDVLDTLMLLEAALRGRIPKRSALVMLSGTVSGATVGLLARQDDAPVRTTD</sequence>
<gene>
    <name evidence="1" type="ORF">C493_12157</name>
</gene>
<evidence type="ECO:0000313" key="1">
    <source>
        <dbReference type="EMBL" id="ELY54854.1"/>
    </source>
</evidence>
<evidence type="ECO:0000313" key="2">
    <source>
        <dbReference type="Proteomes" id="UP000011602"/>
    </source>
</evidence>
<protein>
    <submittedName>
        <fullName evidence="1">Uncharacterized protein</fullName>
    </submittedName>
</protein>